<keyword evidence="3" id="KW-1185">Reference proteome</keyword>
<accession>A0A7C8MSG7</accession>
<sequence>MDPSFWEATTRHQAPKSKKGKATNSVERQFRKNPFAWALATSIRQCTATKTRLPTFFLQDFNLIAHPETRKPWWVPRSLAWDEPAESQQETIASEGQANVETGPEPGVSEHNPSTEPPNVIQSKHAKPYGPSAYVCARQDLISAINKTGSGYGQHSRRLFGGCSSRFVRLAGKAVWREDMNSVILDRMRQEIVKDLIYLSRLCTEDSRHYIVKCHGWDDVRHKRQGAVLWFEGGSEHDDATKSEIQPGPLATYDIHNAGATTSVVVHNIPMLLGAKNTAEVKEKSAALGDGSLFMLAGRRTTNLQVKLWRLQGYMAEY</sequence>
<feature type="compositionally biased region" description="Polar residues" evidence="1">
    <location>
        <begin position="86"/>
        <end position="100"/>
    </location>
</feature>
<dbReference type="InParanoid" id="A0A7C8MSG7"/>
<comment type="caution">
    <text evidence="2">The sequence shown here is derived from an EMBL/GenBank/DDBJ whole genome shotgun (WGS) entry which is preliminary data.</text>
</comment>
<dbReference type="Proteomes" id="UP000481858">
    <property type="component" value="Unassembled WGS sequence"/>
</dbReference>
<gene>
    <name evidence="2" type="ORF">GQX73_g4231</name>
</gene>
<dbReference type="EMBL" id="WUBL01000037">
    <property type="protein sequence ID" value="KAF2969368.1"/>
    <property type="molecule type" value="Genomic_DNA"/>
</dbReference>
<dbReference type="AlphaFoldDB" id="A0A7C8MSG7"/>
<feature type="region of interest" description="Disordered" evidence="1">
    <location>
        <begin position="1"/>
        <end position="26"/>
    </location>
</feature>
<feature type="region of interest" description="Disordered" evidence="1">
    <location>
        <begin position="84"/>
        <end position="124"/>
    </location>
</feature>
<name>A0A7C8MSG7_9PEZI</name>
<dbReference type="OrthoDB" id="3363286at2759"/>
<proteinExistence type="predicted"/>
<reference evidence="2 3" key="1">
    <citation type="submission" date="2019-12" db="EMBL/GenBank/DDBJ databases">
        <title>Draft genome sequence of the ascomycete Xylaria multiplex DSM 110363.</title>
        <authorList>
            <person name="Buettner E."/>
            <person name="Kellner H."/>
        </authorList>
    </citation>
    <scope>NUCLEOTIDE SEQUENCE [LARGE SCALE GENOMIC DNA]</scope>
    <source>
        <strain evidence="2 3">DSM 110363</strain>
    </source>
</reference>
<protein>
    <submittedName>
        <fullName evidence="2">Uncharacterized protein</fullName>
    </submittedName>
</protein>
<evidence type="ECO:0000313" key="2">
    <source>
        <dbReference type="EMBL" id="KAF2969368.1"/>
    </source>
</evidence>
<evidence type="ECO:0000256" key="1">
    <source>
        <dbReference type="SAM" id="MobiDB-lite"/>
    </source>
</evidence>
<organism evidence="2 3">
    <name type="scientific">Xylaria multiplex</name>
    <dbReference type="NCBI Taxonomy" id="323545"/>
    <lineage>
        <taxon>Eukaryota</taxon>
        <taxon>Fungi</taxon>
        <taxon>Dikarya</taxon>
        <taxon>Ascomycota</taxon>
        <taxon>Pezizomycotina</taxon>
        <taxon>Sordariomycetes</taxon>
        <taxon>Xylariomycetidae</taxon>
        <taxon>Xylariales</taxon>
        <taxon>Xylariaceae</taxon>
        <taxon>Xylaria</taxon>
    </lineage>
</organism>
<evidence type="ECO:0000313" key="3">
    <source>
        <dbReference type="Proteomes" id="UP000481858"/>
    </source>
</evidence>